<comment type="caution">
    <text evidence="4">The sequence shown here is derived from an EMBL/GenBank/DDBJ whole genome shotgun (WGS) entry which is preliminary data.</text>
</comment>
<dbReference type="RefSeq" id="WP_179532591.1">
    <property type="nucleotide sequence ID" value="NZ_CBCSEK010000062.1"/>
</dbReference>
<feature type="domain" description="HTH tetR-type" evidence="3">
    <location>
        <begin position="22"/>
        <end position="82"/>
    </location>
</feature>
<dbReference type="AlphaFoldDB" id="A0A7Z0C6A3"/>
<organism evidence="4 5">
    <name type="scientific">Nocardioides marinus</name>
    <dbReference type="NCBI Taxonomy" id="374514"/>
    <lineage>
        <taxon>Bacteria</taxon>
        <taxon>Bacillati</taxon>
        <taxon>Actinomycetota</taxon>
        <taxon>Actinomycetes</taxon>
        <taxon>Propionibacteriales</taxon>
        <taxon>Nocardioidaceae</taxon>
        <taxon>Nocardioides</taxon>
    </lineage>
</organism>
<keyword evidence="1 2" id="KW-0238">DNA-binding</keyword>
<accession>A0A7Z0C6A3</accession>
<dbReference type="InterPro" id="IPR001647">
    <property type="entry name" value="HTH_TetR"/>
</dbReference>
<evidence type="ECO:0000259" key="3">
    <source>
        <dbReference type="PROSITE" id="PS50977"/>
    </source>
</evidence>
<protein>
    <submittedName>
        <fullName evidence="4">AcrR family transcriptional regulator</fullName>
    </submittedName>
</protein>
<dbReference type="InterPro" id="IPR009057">
    <property type="entry name" value="Homeodomain-like_sf"/>
</dbReference>
<evidence type="ECO:0000256" key="2">
    <source>
        <dbReference type="PROSITE-ProRule" id="PRU00335"/>
    </source>
</evidence>
<evidence type="ECO:0000313" key="5">
    <source>
        <dbReference type="Proteomes" id="UP000537326"/>
    </source>
</evidence>
<reference evidence="4 5" key="1">
    <citation type="submission" date="2020-07" db="EMBL/GenBank/DDBJ databases">
        <title>Sequencing the genomes of 1000 actinobacteria strains.</title>
        <authorList>
            <person name="Klenk H.-P."/>
        </authorList>
    </citation>
    <scope>NUCLEOTIDE SEQUENCE [LARGE SCALE GENOMIC DNA]</scope>
    <source>
        <strain evidence="4 5">DSM 18248</strain>
    </source>
</reference>
<name>A0A7Z0C6A3_9ACTN</name>
<dbReference type="GO" id="GO:0003677">
    <property type="term" value="F:DNA binding"/>
    <property type="evidence" value="ECO:0007669"/>
    <property type="project" value="UniProtKB-UniRule"/>
</dbReference>
<dbReference type="Proteomes" id="UP000537326">
    <property type="component" value="Unassembled WGS sequence"/>
</dbReference>
<proteinExistence type="predicted"/>
<dbReference type="EMBL" id="JACBZI010000001">
    <property type="protein sequence ID" value="NYI11979.1"/>
    <property type="molecule type" value="Genomic_DNA"/>
</dbReference>
<gene>
    <name evidence="4" type="ORF">BKA05_003494</name>
</gene>
<keyword evidence="5" id="KW-1185">Reference proteome</keyword>
<dbReference type="SUPFAM" id="SSF46689">
    <property type="entry name" value="Homeodomain-like"/>
    <property type="match status" value="1"/>
</dbReference>
<dbReference type="PROSITE" id="PS50977">
    <property type="entry name" value="HTH_TETR_2"/>
    <property type="match status" value="1"/>
</dbReference>
<sequence>MLGAVAVKQGVYRGQSAQERSAERRARLLEATLEVWGREEGPPVTMTRICQEAGLTERYFYEQFTGLEEALSSVLETIYDEVLDVTARAVGETLGGPAERAHAAVTAFVQLFVDDPRKGRAAMILAPSRPTLRARRQAMLKGLADFAEVEALELYGDEAEPGSGGVLAAMLFVGGLSELVVAWLDGTIDTTPEEIADAATRAFTRLAHR</sequence>
<dbReference type="Gene3D" id="1.10.357.10">
    <property type="entry name" value="Tetracycline Repressor, domain 2"/>
    <property type="match status" value="1"/>
</dbReference>
<evidence type="ECO:0000313" key="4">
    <source>
        <dbReference type="EMBL" id="NYI11979.1"/>
    </source>
</evidence>
<evidence type="ECO:0000256" key="1">
    <source>
        <dbReference type="ARBA" id="ARBA00023125"/>
    </source>
</evidence>
<feature type="DNA-binding region" description="H-T-H motif" evidence="2">
    <location>
        <begin position="45"/>
        <end position="64"/>
    </location>
</feature>